<organism evidence="2 3">
    <name type="scientific">Rangifer tarandus platyrhynchus</name>
    <name type="common">Svalbard reindeer</name>
    <dbReference type="NCBI Taxonomy" id="3082113"/>
    <lineage>
        <taxon>Eukaryota</taxon>
        <taxon>Metazoa</taxon>
        <taxon>Chordata</taxon>
        <taxon>Craniata</taxon>
        <taxon>Vertebrata</taxon>
        <taxon>Euteleostomi</taxon>
        <taxon>Mammalia</taxon>
        <taxon>Eutheria</taxon>
        <taxon>Laurasiatheria</taxon>
        <taxon>Artiodactyla</taxon>
        <taxon>Ruminantia</taxon>
        <taxon>Pecora</taxon>
        <taxon>Cervidae</taxon>
        <taxon>Odocoileinae</taxon>
        <taxon>Rangifer</taxon>
    </lineage>
</organism>
<keyword evidence="3" id="KW-1185">Reference proteome</keyword>
<reference evidence="2" key="1">
    <citation type="submission" date="2023-04" db="EMBL/GenBank/DDBJ databases">
        <authorList>
            <consortium name="ELIXIR-Norway"/>
        </authorList>
    </citation>
    <scope>NUCLEOTIDE SEQUENCE [LARGE SCALE GENOMIC DNA]</scope>
</reference>
<dbReference type="Proteomes" id="UP001176941">
    <property type="component" value="Chromosome 30"/>
</dbReference>
<dbReference type="EMBL" id="OX459966">
    <property type="protein sequence ID" value="CAI9171178.1"/>
    <property type="molecule type" value="Genomic_DNA"/>
</dbReference>
<evidence type="ECO:0008006" key="4">
    <source>
        <dbReference type="Google" id="ProtNLM"/>
    </source>
</evidence>
<evidence type="ECO:0000313" key="2">
    <source>
        <dbReference type="EMBL" id="CAI9171178.1"/>
    </source>
</evidence>
<name>A0ABN8ZCE0_RANTA</name>
<sequence length="150" mass="15649">MRALTGPRGTEGARKEASRPDGTPPGGSRARRLRAPLGGSAGHTRGRRSRRSGRKSGLAPPRTEPRSRPAAPVSGPPTCKTAPLPTLTPPRHSQPPLRLQLLSPVPDRTCRTPAAPLHPPPKIFPAAALPPFHLSPATQAGPLAKGPFPA</sequence>
<gene>
    <name evidence="2" type="ORF">MRATA1EN1_LOCUS20140</name>
</gene>
<feature type="region of interest" description="Disordered" evidence="1">
    <location>
        <begin position="1"/>
        <end position="98"/>
    </location>
</feature>
<proteinExistence type="predicted"/>
<evidence type="ECO:0000256" key="1">
    <source>
        <dbReference type="SAM" id="MobiDB-lite"/>
    </source>
</evidence>
<accession>A0ABN8ZCE0</accession>
<feature type="compositionally biased region" description="Basic residues" evidence="1">
    <location>
        <begin position="44"/>
        <end position="54"/>
    </location>
</feature>
<evidence type="ECO:0000313" key="3">
    <source>
        <dbReference type="Proteomes" id="UP001176941"/>
    </source>
</evidence>
<protein>
    <recommendedName>
        <fullName evidence="4">Basic proline-rich protein-like</fullName>
    </recommendedName>
</protein>
<feature type="compositionally biased region" description="Low complexity" evidence="1">
    <location>
        <begin position="89"/>
        <end position="98"/>
    </location>
</feature>